<dbReference type="Proteomes" id="UP001368270">
    <property type="component" value="Unassembled WGS sequence"/>
</dbReference>
<dbReference type="RefSeq" id="WP_339403943.1">
    <property type="nucleotide sequence ID" value="NZ_JBBGAZ010000006.1"/>
</dbReference>
<protein>
    <submittedName>
        <fullName evidence="2">Plasmid replication protein, CyRepA1 family</fullName>
    </submittedName>
</protein>
<evidence type="ECO:0000259" key="1">
    <source>
        <dbReference type="Pfam" id="PF02399"/>
    </source>
</evidence>
<proteinExistence type="predicted"/>
<dbReference type="Gene3D" id="3.40.50.300">
    <property type="entry name" value="P-loop containing nucleotide triphosphate hydrolases"/>
    <property type="match status" value="1"/>
</dbReference>
<accession>A0ABU8QI85</accession>
<dbReference type="InterPro" id="IPR003450">
    <property type="entry name" value="Replication_origin-bd"/>
</dbReference>
<dbReference type="NCBIfam" id="NF042913">
    <property type="entry name" value="CyRepA1"/>
    <property type="match status" value="1"/>
</dbReference>
<dbReference type="InterPro" id="IPR027417">
    <property type="entry name" value="P-loop_NTPase"/>
</dbReference>
<reference evidence="2 3" key="1">
    <citation type="submission" date="2024-03" db="EMBL/GenBank/DDBJ databases">
        <title>Cognatishimia coralii sp. nov., a marine bacterium isolated from coral surrounding seawater.</title>
        <authorList>
            <person name="Liu X."/>
            <person name="Liu S."/>
            <person name="Sun H."/>
            <person name="Zhang Y."/>
        </authorList>
    </citation>
    <scope>NUCLEOTIDE SEQUENCE [LARGE SCALE GENOMIC DNA]</scope>
    <source>
        <strain evidence="2 3">D5M38</strain>
    </source>
</reference>
<comment type="caution">
    <text evidence="2">The sequence shown here is derived from an EMBL/GenBank/DDBJ whole genome shotgun (WGS) entry which is preliminary data.</text>
</comment>
<name>A0ABU8QI85_9RHOB</name>
<dbReference type="EMBL" id="JBBGAZ010000006">
    <property type="protein sequence ID" value="MEJ5219122.1"/>
    <property type="molecule type" value="Genomic_DNA"/>
</dbReference>
<evidence type="ECO:0000313" key="2">
    <source>
        <dbReference type="EMBL" id="MEJ5219122.1"/>
    </source>
</evidence>
<sequence>MNNKIRFSVNTRLFDKEPPHPISNYAEGFEPVSAPLSKLAQYIKRGFAFSYQFHGNYRRSEYFQASDILVAEFNGGLFYEESLRIPFVEDYASLIYTTPSHTVDHHRFRLIFVLESTILDANEIRYATRSLVSRLGSEPKQDHPAALFLGSSESFPKQLGGVIPSDLLDEMIEDGKREVMSSSFKGNMPTANRSKLTLEPTFQVKLANGQKVSLREIEESTPAFCPLHHDEEPKAFVSNGRRGRFVHCRQCQKTWWVKSNLLSRGPFYDFDDMVLALKNRTVLKDAEMRTPLELAMNERDIDTRNIILADERYLDPKRLNTWDMRTGVTFVKSPKGTGKTTFLAGIVKQATQRFSSLEELEMEDDIDSPSSWYTDERVLLIGHRQALIGELCQRLGLNSYLDDSGDLSQGEIRQRQMRYGVCLDSLGKVAGEKYDILVIDEVEQVLAHFLADTLGEKRRKIFELFCDIVRKARQVVLLDADLDWPTFKTLNLIRSQRNLTYEQTPKLKPPTPIRVYINNWKSRDREVTVYDGHDHLVEEFRRSILNGERIFVTSNSKAKIDAFKQIISKLAKKAELEIPTFTITSDNSKSEEAQTFIKNVKSEILKYQIVMSSPSLGTGIDITFEGDEAKIDRVFGFFEARVTSHFEVDQQLSRVRNPKRVDVWLSPQRFNFETEFKVAVDDVLRSDLIADVQFGFGHRDQTDIALEDPFLAMASLIVSKDRASKNKLKQNFIEFKRVQGWKVKLVGTDKAASILGKAALDEAKDKSFEIAAEHLLNAVTLDEHSFLEIKHKLNYDHEIVSQADRYRYDRTRIELFYRQVISRDLIGYDDRSKQREKIILFERLRLLCSDPIILKEVMTEEENTKLQRARIEILKDRSTAAALLIDLLKTTPIFKNLDFVVDAEFSSDDLEPFIAASLTLRRFVEGQLGIGTRKDLVKNPVQHLNALLKKIGLEVLEERKVRSGKSFKRYYKLDGLGLSGMREVAKARAAITGWDFVSDAYRSERAPRDGDDRWIRYPFGSQFDAPLTRAK</sequence>
<dbReference type="Pfam" id="PF02399">
    <property type="entry name" value="Herpes_ori_bp"/>
    <property type="match status" value="1"/>
</dbReference>
<keyword evidence="3" id="KW-1185">Reference proteome</keyword>
<evidence type="ECO:0000313" key="3">
    <source>
        <dbReference type="Proteomes" id="UP001368270"/>
    </source>
</evidence>
<gene>
    <name evidence="2" type="ORF">WG622_12775</name>
</gene>
<dbReference type="InterPro" id="IPR049996">
    <property type="entry name" value="Slr7037-like"/>
</dbReference>
<organism evidence="2 3">
    <name type="scientific">Cognatishimia coralii</name>
    <dbReference type="NCBI Taxonomy" id="3083254"/>
    <lineage>
        <taxon>Bacteria</taxon>
        <taxon>Pseudomonadati</taxon>
        <taxon>Pseudomonadota</taxon>
        <taxon>Alphaproteobacteria</taxon>
        <taxon>Rhodobacterales</taxon>
        <taxon>Paracoccaceae</taxon>
        <taxon>Cognatishimia</taxon>
    </lineage>
</organism>
<dbReference type="SUPFAM" id="SSF52540">
    <property type="entry name" value="P-loop containing nucleoside triphosphate hydrolases"/>
    <property type="match status" value="1"/>
</dbReference>
<feature type="domain" description="Replication origin-binding protein" evidence="1">
    <location>
        <begin position="374"/>
        <end position="498"/>
    </location>
</feature>